<organism evidence="8 9">
    <name type="scientific">Pedobacter montanisoli</name>
    <dbReference type="NCBI Taxonomy" id="2923277"/>
    <lineage>
        <taxon>Bacteria</taxon>
        <taxon>Pseudomonadati</taxon>
        <taxon>Bacteroidota</taxon>
        <taxon>Sphingobacteriia</taxon>
        <taxon>Sphingobacteriales</taxon>
        <taxon>Sphingobacteriaceae</taxon>
        <taxon>Pedobacter</taxon>
    </lineage>
</organism>
<dbReference type="Gene3D" id="1.10.150.20">
    <property type="entry name" value="5' to 3' exonuclease, C-terminal subdomain"/>
    <property type="match status" value="1"/>
</dbReference>
<keyword evidence="1" id="KW-0645">Protease</keyword>
<evidence type="ECO:0000256" key="2">
    <source>
        <dbReference type="ARBA" id="ARBA00022723"/>
    </source>
</evidence>
<evidence type="ECO:0000256" key="1">
    <source>
        <dbReference type="ARBA" id="ARBA00022670"/>
    </source>
</evidence>
<dbReference type="EMBL" id="JALGBH010000002">
    <property type="protein sequence ID" value="MCJ0742746.1"/>
    <property type="molecule type" value="Genomic_DNA"/>
</dbReference>
<reference evidence="8" key="1">
    <citation type="submission" date="2022-03" db="EMBL/GenBank/DDBJ databases">
        <authorList>
            <person name="Woo C.Y."/>
        </authorList>
    </citation>
    <scope>NUCLEOTIDE SEQUENCE</scope>
    <source>
        <strain evidence="8">CYS-01</strain>
    </source>
</reference>
<evidence type="ECO:0000256" key="4">
    <source>
        <dbReference type="ARBA" id="ARBA00022833"/>
    </source>
</evidence>
<dbReference type="RefSeq" id="WP_243361488.1">
    <property type="nucleotide sequence ID" value="NZ_JALGBH010000002.1"/>
</dbReference>
<evidence type="ECO:0000313" key="9">
    <source>
        <dbReference type="Proteomes" id="UP001165460"/>
    </source>
</evidence>
<evidence type="ECO:0000256" key="6">
    <source>
        <dbReference type="RuleBase" id="RU003797"/>
    </source>
</evidence>
<dbReference type="Proteomes" id="UP001165460">
    <property type="component" value="Unassembled WGS sequence"/>
</dbReference>
<keyword evidence="5" id="KW-0482">Metalloprotease</keyword>
<dbReference type="InterPro" id="IPR037518">
    <property type="entry name" value="MPN"/>
</dbReference>
<sequence>MSNYQNKLGIKAWAEADKPREKLLLQGRRQLTDAELVAILIGSGNKNETAVDLSKRILNSYDNNLDSLARLSIKELSKFKGIGEAKAISIVAALELGRRRKELEAAKSNKVITSIDAYHILKPLLSDLHHEEFWVLLLNRANVVMGKHFLSKGGVSGTVVDPKIVFKTALEYNAASVILAHNHPSGSLKPSTADMQITKKLIEAGQLLEISVIDHLILGNKEYLSFRDERLM</sequence>
<dbReference type="PROSITE" id="PS50249">
    <property type="entry name" value="MPN"/>
    <property type="match status" value="1"/>
</dbReference>
<dbReference type="InterPro" id="IPR020891">
    <property type="entry name" value="UPF0758_CS"/>
</dbReference>
<dbReference type="PROSITE" id="PS01302">
    <property type="entry name" value="UPF0758"/>
    <property type="match status" value="1"/>
</dbReference>
<dbReference type="PANTHER" id="PTHR30471">
    <property type="entry name" value="DNA REPAIR PROTEIN RADC"/>
    <property type="match status" value="1"/>
</dbReference>
<comment type="caution">
    <text evidence="8">The sequence shown here is derived from an EMBL/GenBank/DDBJ whole genome shotgun (WGS) entry which is preliminary data.</text>
</comment>
<dbReference type="CDD" id="cd08071">
    <property type="entry name" value="MPN_DUF2466"/>
    <property type="match status" value="1"/>
</dbReference>
<dbReference type="Pfam" id="PF04002">
    <property type="entry name" value="RadC"/>
    <property type="match status" value="1"/>
</dbReference>
<dbReference type="InterPro" id="IPR046778">
    <property type="entry name" value="UPF0758_N"/>
</dbReference>
<dbReference type="InterPro" id="IPR025657">
    <property type="entry name" value="RadC_JAB"/>
</dbReference>
<name>A0ABS9ZWR0_9SPHI</name>
<evidence type="ECO:0000256" key="3">
    <source>
        <dbReference type="ARBA" id="ARBA00022801"/>
    </source>
</evidence>
<dbReference type="NCBIfam" id="TIGR00608">
    <property type="entry name" value="radc"/>
    <property type="match status" value="1"/>
</dbReference>
<gene>
    <name evidence="8" type="primary">radC</name>
    <name evidence="8" type="ORF">MMF97_08500</name>
</gene>
<evidence type="ECO:0000313" key="8">
    <source>
        <dbReference type="EMBL" id="MCJ0742746.1"/>
    </source>
</evidence>
<comment type="similarity">
    <text evidence="6">Belongs to the UPF0758 family.</text>
</comment>
<dbReference type="SUPFAM" id="SSF47781">
    <property type="entry name" value="RuvA domain 2-like"/>
    <property type="match status" value="1"/>
</dbReference>
<dbReference type="PANTHER" id="PTHR30471:SF3">
    <property type="entry name" value="UPF0758 PROTEIN YEES-RELATED"/>
    <property type="match status" value="1"/>
</dbReference>
<evidence type="ECO:0000256" key="5">
    <source>
        <dbReference type="ARBA" id="ARBA00023049"/>
    </source>
</evidence>
<dbReference type="Gene3D" id="3.40.140.10">
    <property type="entry name" value="Cytidine Deaminase, domain 2"/>
    <property type="match status" value="1"/>
</dbReference>
<evidence type="ECO:0000259" key="7">
    <source>
        <dbReference type="PROSITE" id="PS50249"/>
    </source>
</evidence>
<dbReference type="SUPFAM" id="SSF102712">
    <property type="entry name" value="JAB1/MPN domain"/>
    <property type="match status" value="1"/>
</dbReference>
<feature type="domain" description="MPN" evidence="7">
    <location>
        <begin position="110"/>
        <end position="232"/>
    </location>
</feature>
<keyword evidence="9" id="KW-1185">Reference proteome</keyword>
<keyword evidence="3" id="KW-0378">Hydrolase</keyword>
<proteinExistence type="inferred from homology"/>
<dbReference type="InterPro" id="IPR001405">
    <property type="entry name" value="UPF0758"/>
</dbReference>
<keyword evidence="4" id="KW-0862">Zinc</keyword>
<keyword evidence="2" id="KW-0479">Metal-binding</keyword>
<dbReference type="InterPro" id="IPR010994">
    <property type="entry name" value="RuvA_2-like"/>
</dbReference>
<accession>A0ABS9ZWR0</accession>
<dbReference type="Pfam" id="PF20582">
    <property type="entry name" value="UPF0758_N"/>
    <property type="match status" value="1"/>
</dbReference>
<protein>
    <submittedName>
        <fullName evidence="8">DNA repair protein RadC</fullName>
    </submittedName>
</protein>
<dbReference type="NCBIfam" id="NF000642">
    <property type="entry name" value="PRK00024.1"/>
    <property type="match status" value="1"/>
</dbReference>